<dbReference type="EMBL" id="CP158266">
    <property type="protein sequence ID" value="XDJ82972.1"/>
    <property type="molecule type" value="Genomic_DNA"/>
</dbReference>
<keyword evidence="5 6" id="KW-0472">Membrane</keyword>
<evidence type="ECO:0000256" key="3">
    <source>
        <dbReference type="ARBA" id="ARBA00022692"/>
    </source>
</evidence>
<evidence type="ECO:0000313" key="10">
    <source>
        <dbReference type="EMBL" id="XDJ57768.1"/>
    </source>
</evidence>
<dbReference type="EMBL" id="CP158269">
    <property type="protein sequence ID" value="XDJ88462.1"/>
    <property type="molecule type" value="Genomic_DNA"/>
</dbReference>
<evidence type="ECO:0000313" key="19">
    <source>
        <dbReference type="EMBL" id="XDJ88462.1"/>
    </source>
</evidence>
<proteinExistence type="predicted"/>
<evidence type="ECO:0000313" key="11">
    <source>
        <dbReference type="EMBL" id="XDJ61519.1"/>
    </source>
</evidence>
<evidence type="ECO:0000256" key="2">
    <source>
        <dbReference type="ARBA" id="ARBA00022475"/>
    </source>
</evidence>
<evidence type="ECO:0000256" key="1">
    <source>
        <dbReference type="ARBA" id="ARBA00004651"/>
    </source>
</evidence>
<feature type="transmembrane region" description="Helical" evidence="6">
    <location>
        <begin position="120"/>
        <end position="143"/>
    </location>
</feature>
<dbReference type="EMBL" id="CP158253">
    <property type="protein sequence ID" value="XDJ45732.1"/>
    <property type="molecule type" value="Genomic_DNA"/>
</dbReference>
<keyword evidence="3 6" id="KW-0812">Transmembrane</keyword>
<evidence type="ECO:0000313" key="20">
    <source>
        <dbReference type="EMBL" id="XDJ89835.1"/>
    </source>
</evidence>
<dbReference type="AlphaFoldDB" id="A0AB39DVA4"/>
<dbReference type="KEGG" id="cgin:ABRZ00_10900"/>
<evidence type="ECO:0000313" key="12">
    <source>
        <dbReference type="EMBL" id="XDJ63862.1"/>
    </source>
</evidence>
<feature type="transmembrane region" description="Helical" evidence="6">
    <location>
        <begin position="83"/>
        <end position="100"/>
    </location>
</feature>
<evidence type="ECO:0000313" key="17">
    <source>
        <dbReference type="EMBL" id="XDJ82972.1"/>
    </source>
</evidence>
<dbReference type="PANTHER" id="PTHR30086">
    <property type="entry name" value="ARGININE EXPORTER PROTEIN ARGO"/>
    <property type="match status" value="1"/>
</dbReference>
<evidence type="ECO:0000313" key="18">
    <source>
        <dbReference type="EMBL" id="XDJ85482.1"/>
    </source>
</evidence>
<feature type="transmembrane region" description="Helical" evidence="6">
    <location>
        <begin position="152"/>
        <end position="169"/>
    </location>
</feature>
<protein>
    <submittedName>
        <fullName evidence="10">LysE family translocator</fullName>
    </submittedName>
</protein>
<dbReference type="PANTHER" id="PTHR30086:SF20">
    <property type="entry name" value="ARGININE EXPORTER PROTEIN ARGO-RELATED"/>
    <property type="match status" value="1"/>
</dbReference>
<organism evidence="10">
    <name type="scientific">Castellaniella ginsengisoli</name>
    <dbReference type="NCBI Taxonomy" id="546114"/>
    <lineage>
        <taxon>Bacteria</taxon>
        <taxon>Pseudomonadati</taxon>
        <taxon>Pseudomonadota</taxon>
        <taxon>Betaproteobacteria</taxon>
        <taxon>Burkholderiales</taxon>
        <taxon>Alcaligenaceae</taxon>
        <taxon>Castellaniella</taxon>
    </lineage>
</organism>
<evidence type="ECO:0000313" key="15">
    <source>
        <dbReference type="EMBL" id="XDJ75146.1"/>
    </source>
</evidence>
<evidence type="ECO:0000313" key="22">
    <source>
        <dbReference type="EMBL" id="XDJ96771.1"/>
    </source>
</evidence>
<sequence>MSGVVPAMKSQGSPITVGRVRQGKKIQIRGFIQIQRFHYPMCIQKMSNDCVFNTQARSVKMVWTAQGGRTACQTGTPMPPTDLLLAFSLFALISSITPGPNNTMLLASGAAFGFRRTVPHMLGVTGGFFLMVLCIGMGFGALFRAFPELYEWLRYLGAAYLIYLAWRIAGASPGMRGDGGCDAGRPLGFFGAAAFQWINPKAWTMAVAAVGAYAPQQGYLPGIFVISALFALINLPCVGLWAGCGSLIRRLLDDPARQRGFNRVMAVLLLVSLYPMLARA</sequence>
<evidence type="ECO:0000313" key="14">
    <source>
        <dbReference type="EMBL" id="XDJ72865.1"/>
    </source>
</evidence>
<accession>A0AB39DVA4</accession>
<dbReference type="EMBL" id="CP158265">
    <property type="protein sequence ID" value="XDJ78169.1"/>
    <property type="molecule type" value="Genomic_DNA"/>
</dbReference>
<feature type="transmembrane region" description="Helical" evidence="6">
    <location>
        <begin position="260"/>
        <end position="277"/>
    </location>
</feature>
<gene>
    <name evidence="10" type="ORF">ABRY90_10915</name>
    <name evidence="13" type="ORF">ABRY91_02835</name>
    <name evidence="11" type="ORF">ABRY92_02550</name>
    <name evidence="21" type="ORF">ABRY95_11920</name>
    <name evidence="17" type="ORF">ABRY96_01730</name>
    <name evidence="15" type="ORF">ABRY97_03040</name>
    <name evidence="19" type="ORF">ABRY98_02520</name>
    <name evidence="9" type="ORF">ABRZ00_10900</name>
    <name evidence="8" type="ORF">ABRZ01_11210</name>
    <name evidence="7" type="ORF">ABRZ02_05465</name>
    <name evidence="12" type="ORF">ABRZ03_00465</name>
    <name evidence="22" type="ORF">ABRZ05_03405</name>
    <name evidence="14" type="ORF">ABRZ06_05110</name>
    <name evidence="18" type="ORF">ABRZ08_01100</name>
    <name evidence="16" type="ORF">ABRZ10_05070</name>
    <name evidence="23" type="ORF">ABRZ11_03065</name>
    <name evidence="20" type="ORF">ABRZ12_09155</name>
</gene>
<dbReference type="EMBL" id="CP158264">
    <property type="protein sequence ID" value="XDJ75146.1"/>
    <property type="molecule type" value="Genomic_DNA"/>
</dbReference>
<evidence type="ECO:0000313" key="16">
    <source>
        <dbReference type="EMBL" id="XDJ78169.1"/>
    </source>
</evidence>
<name>A0AB39DVA4_9BURK</name>
<evidence type="ECO:0000313" key="9">
    <source>
        <dbReference type="EMBL" id="XDJ55045.1"/>
    </source>
</evidence>
<dbReference type="EMBL" id="CP158270">
    <property type="protein sequence ID" value="XDJ89835.1"/>
    <property type="molecule type" value="Genomic_DNA"/>
</dbReference>
<dbReference type="EMBL" id="CP158259">
    <property type="protein sequence ID" value="XDJ61519.1"/>
    <property type="molecule type" value="Genomic_DNA"/>
</dbReference>
<evidence type="ECO:0000313" key="23">
    <source>
        <dbReference type="EMBL" id="XDJ99419.1"/>
    </source>
</evidence>
<reference evidence="10" key="1">
    <citation type="submission" date="2024-05" db="EMBL/GenBank/DDBJ databases">
        <authorList>
            <person name="Luo Y.-C."/>
            <person name="Nicholds J."/>
            <person name="Mortimer T."/>
            <person name="Maboni G."/>
        </authorList>
    </citation>
    <scope>NUCLEOTIDE SEQUENCE</scope>
    <source>
        <strain evidence="22">124370</strain>
        <strain evidence="23">124566</strain>
        <strain evidence="21">124953</strain>
        <strain evidence="20">130308</strain>
        <strain evidence="19">130416</strain>
        <strain evidence="18">140124</strain>
        <strain evidence="17">143751</strain>
        <strain evidence="16">143769</strain>
        <strain evidence="15">143811</strain>
        <strain evidence="14">143936</strain>
        <strain evidence="13">145849</strain>
        <strain evidence="12">145850</strain>
        <strain evidence="11">145852</strain>
        <strain evidence="10">148131</strain>
        <strain evidence="9">150221</strain>
        <strain evidence="8">150964</strain>
        <strain evidence="7">153271</strain>
    </source>
</reference>
<dbReference type="GO" id="GO:0005886">
    <property type="term" value="C:plasma membrane"/>
    <property type="evidence" value="ECO:0007669"/>
    <property type="project" value="UniProtKB-SubCell"/>
</dbReference>
<dbReference type="EMBL" id="CP158256">
    <property type="protein sequence ID" value="XDJ52492.1"/>
    <property type="molecule type" value="Genomic_DNA"/>
</dbReference>
<dbReference type="EMBL" id="CP158268">
    <property type="protein sequence ID" value="XDJ85482.1"/>
    <property type="molecule type" value="Genomic_DNA"/>
</dbReference>
<evidence type="ECO:0000313" key="8">
    <source>
        <dbReference type="EMBL" id="XDJ52492.1"/>
    </source>
</evidence>
<evidence type="ECO:0000256" key="6">
    <source>
        <dbReference type="SAM" id="Phobius"/>
    </source>
</evidence>
<evidence type="ECO:0000256" key="5">
    <source>
        <dbReference type="ARBA" id="ARBA00023136"/>
    </source>
</evidence>
<keyword evidence="4 6" id="KW-1133">Transmembrane helix</keyword>
<dbReference type="EMBL" id="CP158272">
    <property type="protein sequence ID" value="XDJ99419.1"/>
    <property type="molecule type" value="Genomic_DNA"/>
</dbReference>
<evidence type="ECO:0000256" key="4">
    <source>
        <dbReference type="ARBA" id="ARBA00022989"/>
    </source>
</evidence>
<dbReference type="GO" id="GO:0015171">
    <property type="term" value="F:amino acid transmembrane transporter activity"/>
    <property type="evidence" value="ECO:0007669"/>
    <property type="project" value="TreeGrafter"/>
</dbReference>
<dbReference type="GO" id="GO:0033228">
    <property type="term" value="P:cysteine export across plasma membrane"/>
    <property type="evidence" value="ECO:0007669"/>
    <property type="project" value="TreeGrafter"/>
</dbReference>
<feature type="transmembrane region" description="Helical" evidence="6">
    <location>
        <begin position="223"/>
        <end position="248"/>
    </location>
</feature>
<comment type="subcellular location">
    <subcellularLocation>
        <location evidence="1">Cell membrane</location>
        <topology evidence="1">Multi-pass membrane protein</topology>
    </subcellularLocation>
</comment>
<evidence type="ECO:0000313" key="13">
    <source>
        <dbReference type="EMBL" id="XDJ66987.1"/>
    </source>
</evidence>
<dbReference type="InterPro" id="IPR001123">
    <property type="entry name" value="LeuE-type"/>
</dbReference>
<dbReference type="EMBL" id="CP158260">
    <property type="protein sequence ID" value="XDJ63862.1"/>
    <property type="molecule type" value="Genomic_DNA"/>
</dbReference>
<evidence type="ECO:0000313" key="7">
    <source>
        <dbReference type="EMBL" id="XDJ45732.1"/>
    </source>
</evidence>
<dbReference type="EMBL" id="CP158258">
    <property type="protein sequence ID" value="XDJ57768.1"/>
    <property type="molecule type" value="Genomic_DNA"/>
</dbReference>
<dbReference type="EMBL" id="CP158271">
    <property type="protein sequence ID" value="XDJ93068.1"/>
    <property type="molecule type" value="Genomic_DNA"/>
</dbReference>
<dbReference type="Pfam" id="PF01810">
    <property type="entry name" value="LysE"/>
    <property type="match status" value="1"/>
</dbReference>
<dbReference type="EMBL" id="CP158261">
    <property type="protein sequence ID" value="XDJ66987.1"/>
    <property type="molecule type" value="Genomic_DNA"/>
</dbReference>
<dbReference type="EMBL" id="CP158273">
    <property type="protein sequence ID" value="XDJ96771.1"/>
    <property type="molecule type" value="Genomic_DNA"/>
</dbReference>
<keyword evidence="2" id="KW-1003">Cell membrane</keyword>
<dbReference type="EMBL" id="CP158263">
    <property type="protein sequence ID" value="XDJ72865.1"/>
    <property type="molecule type" value="Genomic_DNA"/>
</dbReference>
<dbReference type="EMBL" id="CP158257">
    <property type="protein sequence ID" value="XDJ55045.1"/>
    <property type="molecule type" value="Genomic_DNA"/>
</dbReference>
<evidence type="ECO:0000313" key="21">
    <source>
        <dbReference type="EMBL" id="XDJ93068.1"/>
    </source>
</evidence>